<keyword evidence="1" id="KW-0812">Transmembrane</keyword>
<name>A0A7G9T3P2_9LACO</name>
<proteinExistence type="predicted"/>
<dbReference type="AlphaFoldDB" id="A0A7G9T3P2"/>
<keyword evidence="1" id="KW-0472">Membrane</keyword>
<dbReference type="PANTHER" id="PTHR38446">
    <property type="entry name" value="BLL0914 PROTEIN"/>
    <property type="match status" value="1"/>
</dbReference>
<keyword evidence="1" id="KW-1133">Transmembrane helix</keyword>
<feature type="transmembrane region" description="Helical" evidence="1">
    <location>
        <begin position="6"/>
        <end position="26"/>
    </location>
</feature>
<reference evidence="2 3" key="1">
    <citation type="submission" date="2020-08" db="EMBL/GenBank/DDBJ databases">
        <title>Genome sequence of Weissella diestrammenae KACC 16890T.</title>
        <authorList>
            <person name="Hyun D.-W."/>
            <person name="Bae J.-W."/>
        </authorList>
    </citation>
    <scope>NUCLEOTIDE SEQUENCE [LARGE SCALE GENOMIC DNA]</scope>
    <source>
        <strain evidence="2 3">KACC 16890</strain>
    </source>
</reference>
<sequence>MTTLSYITSFLVAIEFFYIMYLETFATTSKNTGRVFSMKPEALANQNVQMLFKNQGIYNGLLAVGILYGLFFTQTPQMIILPIMIYIVLVGLYGSYSSSDKLIVLKQAGLAIITILLILL</sequence>
<accession>A0A7G9T3P2</accession>
<evidence type="ECO:0000313" key="2">
    <source>
        <dbReference type="EMBL" id="QNN74717.1"/>
    </source>
</evidence>
<dbReference type="Proteomes" id="UP000515800">
    <property type="component" value="Chromosome"/>
</dbReference>
<dbReference type="InterPro" id="IPR009732">
    <property type="entry name" value="DUF1304"/>
</dbReference>
<feature type="transmembrane region" description="Helical" evidence="1">
    <location>
        <begin position="56"/>
        <end position="73"/>
    </location>
</feature>
<dbReference type="EMBL" id="CP060724">
    <property type="protein sequence ID" value="QNN74717.1"/>
    <property type="molecule type" value="Genomic_DNA"/>
</dbReference>
<feature type="transmembrane region" description="Helical" evidence="1">
    <location>
        <begin position="103"/>
        <end position="119"/>
    </location>
</feature>
<organism evidence="2 3">
    <name type="scientific">Weissella diestrammenae</name>
    <dbReference type="NCBI Taxonomy" id="1162633"/>
    <lineage>
        <taxon>Bacteria</taxon>
        <taxon>Bacillati</taxon>
        <taxon>Bacillota</taxon>
        <taxon>Bacilli</taxon>
        <taxon>Lactobacillales</taxon>
        <taxon>Lactobacillaceae</taxon>
        <taxon>Weissella</taxon>
    </lineage>
</organism>
<dbReference type="KEGG" id="wdi:H9L19_04670"/>
<feature type="transmembrane region" description="Helical" evidence="1">
    <location>
        <begin position="79"/>
        <end position="96"/>
    </location>
</feature>
<evidence type="ECO:0000256" key="1">
    <source>
        <dbReference type="SAM" id="Phobius"/>
    </source>
</evidence>
<gene>
    <name evidence="2" type="ORF">H9L19_04670</name>
</gene>
<keyword evidence="3" id="KW-1185">Reference proteome</keyword>
<dbReference type="RefSeq" id="WP_187528552.1">
    <property type="nucleotide sequence ID" value="NZ_CP060724.1"/>
</dbReference>
<dbReference type="Pfam" id="PF06993">
    <property type="entry name" value="DUF1304"/>
    <property type="match status" value="1"/>
</dbReference>
<dbReference type="PANTHER" id="PTHR38446:SF1">
    <property type="entry name" value="BLL0914 PROTEIN"/>
    <property type="match status" value="1"/>
</dbReference>
<evidence type="ECO:0000313" key="3">
    <source>
        <dbReference type="Proteomes" id="UP000515800"/>
    </source>
</evidence>
<protein>
    <submittedName>
        <fullName evidence="2">DUF1304 domain-containing protein</fullName>
    </submittedName>
</protein>